<comment type="caution">
    <text evidence="5">The sequence shown here is derived from an EMBL/GenBank/DDBJ whole genome shotgun (WGS) entry which is preliminary data.</text>
</comment>
<feature type="chain" id="PRO_5012619125" evidence="4">
    <location>
        <begin position="21"/>
        <end position="222"/>
    </location>
</feature>
<evidence type="ECO:0000256" key="4">
    <source>
        <dbReference type="SAM" id="SignalP"/>
    </source>
</evidence>
<name>A0A1V9Y7T5_9STRA</name>
<dbReference type="AlphaFoldDB" id="A0A1V9Y7T5"/>
<organism evidence="5 6">
    <name type="scientific">Thraustotheca clavata</name>
    <dbReference type="NCBI Taxonomy" id="74557"/>
    <lineage>
        <taxon>Eukaryota</taxon>
        <taxon>Sar</taxon>
        <taxon>Stramenopiles</taxon>
        <taxon>Oomycota</taxon>
        <taxon>Saprolegniomycetes</taxon>
        <taxon>Saprolegniales</taxon>
        <taxon>Achlyaceae</taxon>
        <taxon>Thraustotheca</taxon>
    </lineage>
</organism>
<protein>
    <submittedName>
        <fullName evidence="5">Cutinase</fullName>
    </submittedName>
</protein>
<proteinExistence type="predicted"/>
<accession>A0A1V9Y7T5</accession>
<keyword evidence="6" id="KW-1185">Reference proteome</keyword>
<dbReference type="InterPro" id="IPR000675">
    <property type="entry name" value="Cutinase/axe"/>
</dbReference>
<dbReference type="Proteomes" id="UP000243217">
    <property type="component" value="Unassembled WGS sequence"/>
</dbReference>
<dbReference type="InterPro" id="IPR029058">
    <property type="entry name" value="AB_hydrolase_fold"/>
</dbReference>
<evidence type="ECO:0000256" key="2">
    <source>
        <dbReference type="ARBA" id="ARBA00023157"/>
    </source>
</evidence>
<gene>
    <name evidence="5" type="ORF">THRCLA_23299</name>
</gene>
<dbReference type="PANTHER" id="PTHR33630">
    <property type="entry name" value="CUTINASE RV1984C-RELATED-RELATED"/>
    <property type="match status" value="1"/>
</dbReference>
<keyword evidence="4" id="KW-0732">Signal</keyword>
<reference evidence="5 6" key="1">
    <citation type="journal article" date="2014" name="Genome Biol. Evol.">
        <title>The secreted proteins of Achlya hypogyna and Thraustotheca clavata identify the ancestral oomycete secretome and reveal gene acquisitions by horizontal gene transfer.</title>
        <authorList>
            <person name="Misner I."/>
            <person name="Blouin N."/>
            <person name="Leonard G."/>
            <person name="Richards T.A."/>
            <person name="Lane C.E."/>
        </authorList>
    </citation>
    <scope>NUCLEOTIDE SEQUENCE [LARGE SCALE GENOMIC DNA]</scope>
    <source>
        <strain evidence="5 6">ATCC 34112</strain>
    </source>
</reference>
<dbReference type="Gene3D" id="3.40.50.1820">
    <property type="entry name" value="alpha/beta hydrolase"/>
    <property type="match status" value="1"/>
</dbReference>
<evidence type="ECO:0000256" key="1">
    <source>
        <dbReference type="ARBA" id="ARBA00022801"/>
    </source>
</evidence>
<evidence type="ECO:0000313" key="5">
    <source>
        <dbReference type="EMBL" id="OQR81790.1"/>
    </source>
</evidence>
<feature type="region of interest" description="Disordered" evidence="3">
    <location>
        <begin position="182"/>
        <end position="222"/>
    </location>
</feature>
<evidence type="ECO:0000256" key="3">
    <source>
        <dbReference type="SAM" id="MobiDB-lite"/>
    </source>
</evidence>
<dbReference type="OrthoDB" id="3225429at2759"/>
<feature type="signal peptide" evidence="4">
    <location>
        <begin position="1"/>
        <end position="20"/>
    </location>
</feature>
<dbReference type="PANTHER" id="PTHR33630:SF9">
    <property type="entry name" value="CUTINASE 4"/>
    <property type="match status" value="1"/>
</dbReference>
<dbReference type="SMART" id="SM01110">
    <property type="entry name" value="Cutinase"/>
    <property type="match status" value="1"/>
</dbReference>
<feature type="compositionally biased region" description="Acidic residues" evidence="3">
    <location>
        <begin position="202"/>
        <end position="222"/>
    </location>
</feature>
<keyword evidence="2" id="KW-1015">Disulfide bond</keyword>
<dbReference type="GO" id="GO:0016787">
    <property type="term" value="F:hydrolase activity"/>
    <property type="evidence" value="ECO:0007669"/>
    <property type="project" value="UniProtKB-KW"/>
</dbReference>
<dbReference type="Pfam" id="PF01083">
    <property type="entry name" value="Cutinase"/>
    <property type="match status" value="1"/>
</dbReference>
<dbReference type="SUPFAM" id="SSF53474">
    <property type="entry name" value="alpha/beta-Hydrolases"/>
    <property type="match status" value="1"/>
</dbReference>
<dbReference type="STRING" id="74557.A0A1V9Y7T5"/>
<evidence type="ECO:0000313" key="6">
    <source>
        <dbReference type="Proteomes" id="UP000243217"/>
    </source>
</evidence>
<sequence>MVSILSSLLGLALFATATSAADCTDVHVVFARGTGEMAGLGICGTPLVSDLKNNLSGMTVSSYGVNYLADYMQTSAGSGATDMTNHIVQIAKDCPNTSFVIGGYSQGASVTDIAIAVVTFGNPLKLSGQTIAQASSLYGSKSIDFCNTGDPVCANGFNGAAHLAYPTNGMVTKAAQQAAAKIKGGTSKSKNLRAVKTTTEPPLDDNSEENSNDSSDSNDSES</sequence>
<keyword evidence="1" id="KW-0378">Hydrolase</keyword>
<dbReference type="EMBL" id="JNBS01004898">
    <property type="protein sequence ID" value="OQR81790.1"/>
    <property type="molecule type" value="Genomic_DNA"/>
</dbReference>